<evidence type="ECO:0000256" key="2">
    <source>
        <dbReference type="ARBA" id="ARBA00022801"/>
    </source>
</evidence>
<proteinExistence type="inferred from homology"/>
<feature type="chain" id="PRO_5018522431" evidence="3">
    <location>
        <begin position="26"/>
        <end position="232"/>
    </location>
</feature>
<dbReference type="PRINTS" id="PR01002">
    <property type="entry name" value="FLGFLGJ"/>
</dbReference>
<keyword evidence="3" id="KW-0732">Signal</keyword>
<dbReference type="Proteomes" id="UP000270025">
    <property type="component" value="Chromosome"/>
</dbReference>
<feature type="domain" description="Mannosyl-glycoprotein endo-beta-N-acetylglucosamidase-like" evidence="4">
    <location>
        <begin position="41"/>
        <end position="195"/>
    </location>
</feature>
<dbReference type="InterPro" id="IPR002901">
    <property type="entry name" value="MGlyc_endo_b_GlcNAc-like_dom"/>
</dbReference>
<protein>
    <submittedName>
        <fullName evidence="5">Peptidoglycan hydrolase</fullName>
        <ecNumber evidence="5">3.2.1.17</ecNumber>
    </submittedName>
</protein>
<dbReference type="KEGG" id="svf:NCTC3166_01112"/>
<dbReference type="EMBL" id="LR134266">
    <property type="protein sequence ID" value="VED67290.1"/>
    <property type="molecule type" value="Genomic_DNA"/>
</dbReference>
<evidence type="ECO:0000313" key="6">
    <source>
        <dbReference type="Proteomes" id="UP000270025"/>
    </source>
</evidence>
<dbReference type="PANTHER" id="PTHR33308">
    <property type="entry name" value="PEPTIDOGLYCAN HYDROLASE FLGJ"/>
    <property type="match status" value="1"/>
</dbReference>
<dbReference type="GO" id="GO:0004040">
    <property type="term" value="F:amidase activity"/>
    <property type="evidence" value="ECO:0007669"/>
    <property type="project" value="InterPro"/>
</dbReference>
<evidence type="ECO:0000256" key="3">
    <source>
        <dbReference type="SAM" id="SignalP"/>
    </source>
</evidence>
<evidence type="ECO:0000259" key="4">
    <source>
        <dbReference type="SMART" id="SM00047"/>
    </source>
</evidence>
<keyword evidence="6" id="KW-1185">Reference proteome</keyword>
<dbReference type="GO" id="GO:0003796">
    <property type="term" value="F:lysozyme activity"/>
    <property type="evidence" value="ECO:0007669"/>
    <property type="project" value="UniProtKB-EC"/>
</dbReference>
<dbReference type="EC" id="3.2.1.17" evidence="5"/>
<dbReference type="AlphaFoldDB" id="A0A3S4L5R7"/>
<dbReference type="Gene3D" id="4.10.80.30">
    <property type="entry name" value="DNA polymerase, domain 6"/>
    <property type="match status" value="1"/>
</dbReference>
<dbReference type="RefSeq" id="WP_126404286.1">
    <property type="nucleotide sequence ID" value="NZ_LR134266.1"/>
</dbReference>
<comment type="similarity">
    <text evidence="1">Belongs to the glycosyl hydrolase 73 family.</text>
</comment>
<dbReference type="PANTHER" id="PTHR33308:SF9">
    <property type="entry name" value="PEPTIDOGLYCAN HYDROLASE FLGJ"/>
    <property type="match status" value="1"/>
</dbReference>
<feature type="signal peptide" evidence="3">
    <location>
        <begin position="1"/>
        <end position="25"/>
    </location>
</feature>
<name>A0A3S4L5R7_9STRE</name>
<dbReference type="InterPro" id="IPR051056">
    <property type="entry name" value="Glycosyl_Hydrolase_73"/>
</dbReference>
<organism evidence="5 6">
    <name type="scientific">Streptococcus viridans</name>
    <dbReference type="NCBI Taxonomy" id="78535"/>
    <lineage>
        <taxon>Bacteria</taxon>
        <taxon>Bacillati</taxon>
        <taxon>Bacillota</taxon>
        <taxon>Bacilli</taxon>
        <taxon>Lactobacillales</taxon>
        <taxon>Streptococcaceae</taxon>
        <taxon>Streptococcus</taxon>
    </lineage>
</organism>
<keyword evidence="5" id="KW-0326">Glycosidase</keyword>
<dbReference type="SMART" id="SM00047">
    <property type="entry name" value="LYZ2"/>
    <property type="match status" value="1"/>
</dbReference>
<dbReference type="Pfam" id="PF01832">
    <property type="entry name" value="Glucosaminidase"/>
    <property type="match status" value="1"/>
</dbReference>
<reference evidence="5 6" key="1">
    <citation type="submission" date="2018-12" db="EMBL/GenBank/DDBJ databases">
        <authorList>
            <consortium name="Pathogen Informatics"/>
        </authorList>
    </citation>
    <scope>NUCLEOTIDE SEQUENCE [LARGE SCALE GENOMIC DNA]</scope>
    <source>
        <strain evidence="5 6">NCTC3166</strain>
    </source>
</reference>
<dbReference type="Gene3D" id="1.10.530.10">
    <property type="match status" value="1"/>
</dbReference>
<accession>A0A3S4L5R7</accession>
<keyword evidence="2 5" id="KW-0378">Hydrolase</keyword>
<evidence type="ECO:0000256" key="1">
    <source>
        <dbReference type="ARBA" id="ARBA00010266"/>
    </source>
</evidence>
<gene>
    <name evidence="5" type="ORF">NCTC3166_01112</name>
</gene>
<sequence length="232" mass="25309">MKKILNKSKLIGSLVALVAAGTVAAAMSEHVGNVGANDEAYSQYADPTEAFISQIGESARQLGQENDLYASVMIAQAILESGSGQSGLSSYPHYNLFGIKGSYAGQSAVMQTWEDDGAGNAYTINDAFRSYPSYYESLQDYVAVLKQGHFAGAWKSNTTSYQDATAALTGVYATDTSYYAKLNHIIETYNLTQYDSPSVYGGYEGTVYNPYRQQYTTQEILNLDIAWANRFL</sequence>
<evidence type="ECO:0000313" key="5">
    <source>
        <dbReference type="EMBL" id="VED67290.1"/>
    </source>
</evidence>